<dbReference type="PANTHER" id="PTHR10390">
    <property type="entry name" value="HOMEOBOX PROTEIN SIX"/>
    <property type="match status" value="1"/>
</dbReference>
<evidence type="ECO:0000256" key="5">
    <source>
        <dbReference type="PROSITE-ProRule" id="PRU00108"/>
    </source>
</evidence>
<keyword evidence="2 5" id="KW-0238">DNA-binding</keyword>
<dbReference type="PANTHER" id="PTHR10390:SF44">
    <property type="entry name" value="SIX HOMEOBOX 4"/>
    <property type="match status" value="1"/>
</dbReference>
<dbReference type="OrthoDB" id="10056939at2759"/>
<reference evidence="8" key="1">
    <citation type="submission" date="2022-11" db="EMBL/GenBank/DDBJ databases">
        <authorList>
            <person name="Kikuchi T."/>
        </authorList>
    </citation>
    <scope>NUCLEOTIDE SEQUENCE</scope>
    <source>
        <strain evidence="8">PS1010</strain>
    </source>
</reference>
<organism evidence="8 9">
    <name type="scientific">Caenorhabditis angaria</name>
    <dbReference type="NCBI Taxonomy" id="860376"/>
    <lineage>
        <taxon>Eukaryota</taxon>
        <taxon>Metazoa</taxon>
        <taxon>Ecdysozoa</taxon>
        <taxon>Nematoda</taxon>
        <taxon>Chromadorea</taxon>
        <taxon>Rhabditida</taxon>
        <taxon>Rhabditina</taxon>
        <taxon>Rhabditomorpha</taxon>
        <taxon>Rhabditoidea</taxon>
        <taxon>Rhabditidae</taxon>
        <taxon>Peloderinae</taxon>
        <taxon>Caenorhabditis</taxon>
    </lineage>
</organism>
<dbReference type="SUPFAM" id="SSF46689">
    <property type="entry name" value="Homeodomain-like"/>
    <property type="match status" value="1"/>
</dbReference>
<evidence type="ECO:0000256" key="3">
    <source>
        <dbReference type="ARBA" id="ARBA00023155"/>
    </source>
</evidence>
<dbReference type="InterPro" id="IPR009057">
    <property type="entry name" value="Homeodomain-like_sf"/>
</dbReference>
<accession>A0A9P1IRG7</accession>
<comment type="caution">
    <text evidence="8">The sequence shown here is derived from an EMBL/GenBank/DDBJ whole genome shotgun (WGS) entry which is preliminary data.</text>
</comment>
<evidence type="ECO:0000256" key="1">
    <source>
        <dbReference type="ARBA" id="ARBA00004123"/>
    </source>
</evidence>
<dbReference type="InterPro" id="IPR001356">
    <property type="entry name" value="HD"/>
</dbReference>
<dbReference type="GO" id="GO:0000981">
    <property type="term" value="F:DNA-binding transcription factor activity, RNA polymerase II-specific"/>
    <property type="evidence" value="ECO:0007669"/>
    <property type="project" value="TreeGrafter"/>
</dbReference>
<feature type="DNA-binding region" description="Homeobox" evidence="5">
    <location>
        <begin position="109"/>
        <end position="151"/>
    </location>
</feature>
<evidence type="ECO:0000313" key="8">
    <source>
        <dbReference type="EMBL" id="CAI5448018.1"/>
    </source>
</evidence>
<keyword evidence="3 5" id="KW-0371">Homeobox</keyword>
<evidence type="ECO:0000259" key="7">
    <source>
        <dbReference type="PROSITE" id="PS50071"/>
    </source>
</evidence>
<evidence type="ECO:0000256" key="2">
    <source>
        <dbReference type="ARBA" id="ARBA00023125"/>
    </source>
</evidence>
<keyword evidence="9" id="KW-1185">Reference proteome</keyword>
<dbReference type="GO" id="GO:0000978">
    <property type="term" value="F:RNA polymerase II cis-regulatory region sequence-specific DNA binding"/>
    <property type="evidence" value="ECO:0007669"/>
    <property type="project" value="TreeGrafter"/>
</dbReference>
<keyword evidence="4 5" id="KW-0539">Nucleus</keyword>
<dbReference type="Gene3D" id="1.10.10.60">
    <property type="entry name" value="Homeodomain-like"/>
    <property type="match status" value="1"/>
</dbReference>
<dbReference type="Proteomes" id="UP001152747">
    <property type="component" value="Unassembled WGS sequence"/>
</dbReference>
<dbReference type="GO" id="GO:0005634">
    <property type="term" value="C:nucleus"/>
    <property type="evidence" value="ECO:0007669"/>
    <property type="project" value="UniProtKB-SubCell"/>
</dbReference>
<dbReference type="GO" id="GO:0005667">
    <property type="term" value="C:transcription regulator complex"/>
    <property type="evidence" value="ECO:0007669"/>
    <property type="project" value="TreeGrafter"/>
</dbReference>
<evidence type="ECO:0000256" key="6">
    <source>
        <dbReference type="RuleBase" id="RU000682"/>
    </source>
</evidence>
<evidence type="ECO:0000313" key="9">
    <source>
        <dbReference type="Proteomes" id="UP001152747"/>
    </source>
</evidence>
<protein>
    <recommendedName>
        <fullName evidence="7">Homeobox domain-containing protein</fullName>
    </recommendedName>
</protein>
<comment type="subcellular location">
    <subcellularLocation>
        <location evidence="1 5 6">Nucleus</location>
    </subcellularLocation>
</comment>
<name>A0A9P1IRG7_9PELO</name>
<feature type="domain" description="Homeobox" evidence="7">
    <location>
        <begin position="107"/>
        <end position="150"/>
    </location>
</feature>
<dbReference type="SMART" id="SM00389">
    <property type="entry name" value="HOX"/>
    <property type="match status" value="1"/>
</dbReference>
<dbReference type="Pfam" id="PF00046">
    <property type="entry name" value="Homeodomain"/>
    <property type="match status" value="1"/>
</dbReference>
<gene>
    <name evidence="8" type="ORF">CAMP_LOCUS10655</name>
</gene>
<dbReference type="EMBL" id="CANHGI010000004">
    <property type="protein sequence ID" value="CAI5448018.1"/>
    <property type="molecule type" value="Genomic_DNA"/>
</dbReference>
<proteinExistence type="predicted"/>
<dbReference type="PROSITE" id="PS50071">
    <property type="entry name" value="HOMEOBOX_2"/>
    <property type="match status" value="1"/>
</dbReference>
<evidence type="ECO:0000256" key="4">
    <source>
        <dbReference type="ARBA" id="ARBA00023242"/>
    </source>
</evidence>
<sequence length="154" mass="18570">MSAFYFSEAQFNCIARTLFSRGILKRDNHYEVSRFLQDFQSHEILQPYQKIKIILTFLEEDYARVKLMISKQNFSPEHFEDLKLLWLEAHCLEIETRRNKQEGRDVLQRFFQKSKYPSREEKKILAKQTNLTTTQVSTFFANQRARLRKLGHLF</sequence>
<dbReference type="CDD" id="cd00086">
    <property type="entry name" value="homeodomain"/>
    <property type="match status" value="1"/>
</dbReference>
<dbReference type="AlphaFoldDB" id="A0A9P1IRG7"/>